<accession>A0ACC1NDU6</accession>
<dbReference type="EMBL" id="JANJQO010000495">
    <property type="protein sequence ID" value="KAJ2977203.1"/>
    <property type="molecule type" value="Genomic_DNA"/>
</dbReference>
<protein>
    <submittedName>
        <fullName evidence="1">Uncharacterized protein</fullName>
    </submittedName>
</protein>
<name>A0ACC1NDU6_9HYPO</name>
<keyword evidence="2" id="KW-1185">Reference proteome</keyword>
<sequence length="305" mass="33822">MSGYFGDGLLAAAKSGDVGYIRELIEHGAMINGMSGGITPLMAAAIAGKVDAVEFLLANGADAWARDPESRTIIKMTLDNGHMPLAQLLVDRCPNLLVTDPRLPQGKDWLREQFDLISDSVKDPASKPRQDLLDRLIAGNLGPTENRDASDVYWEHIFLRFIGDVPLDIERNYSEDLVLSLVGTFDRILYGHEGNDPLHPFLIINRFLIIVGVRESARLLNSKLPTTQYRIIGTVVDVAGGWVTERWTYDDAMSNLRVANGIDTFLIEQGKIKVMMINYMAHLTDPITSPTSRSAYSRTSAYKLD</sequence>
<reference evidence="1" key="1">
    <citation type="submission" date="2022-08" db="EMBL/GenBank/DDBJ databases">
        <title>Genome Sequence of Lecanicillium fungicola.</title>
        <authorList>
            <person name="Buettner E."/>
        </authorList>
    </citation>
    <scope>NUCLEOTIDE SEQUENCE</scope>
    <source>
        <strain evidence="1">Babe33</strain>
    </source>
</reference>
<comment type="caution">
    <text evidence="1">The sequence shown here is derived from an EMBL/GenBank/DDBJ whole genome shotgun (WGS) entry which is preliminary data.</text>
</comment>
<evidence type="ECO:0000313" key="2">
    <source>
        <dbReference type="Proteomes" id="UP001143910"/>
    </source>
</evidence>
<gene>
    <name evidence="1" type="ORF">NQ176_g4506</name>
</gene>
<proteinExistence type="predicted"/>
<organism evidence="1 2">
    <name type="scientific">Zarea fungicola</name>
    <dbReference type="NCBI Taxonomy" id="93591"/>
    <lineage>
        <taxon>Eukaryota</taxon>
        <taxon>Fungi</taxon>
        <taxon>Dikarya</taxon>
        <taxon>Ascomycota</taxon>
        <taxon>Pezizomycotina</taxon>
        <taxon>Sordariomycetes</taxon>
        <taxon>Hypocreomycetidae</taxon>
        <taxon>Hypocreales</taxon>
        <taxon>Cordycipitaceae</taxon>
        <taxon>Zarea</taxon>
    </lineage>
</organism>
<evidence type="ECO:0000313" key="1">
    <source>
        <dbReference type="EMBL" id="KAJ2977203.1"/>
    </source>
</evidence>
<dbReference type="Proteomes" id="UP001143910">
    <property type="component" value="Unassembled WGS sequence"/>
</dbReference>